<sequence>MSFMLLAGEIGNVVSIVVWRHQHTIRLYPVRVYG</sequence>
<gene>
    <name evidence="1" type="ORF">FB555_000390</name>
</gene>
<reference evidence="1 2" key="1">
    <citation type="submission" date="2020-07" db="EMBL/GenBank/DDBJ databases">
        <title>Sequencing the genomes of 1000 actinobacteria strains.</title>
        <authorList>
            <person name="Klenk H.-P."/>
        </authorList>
    </citation>
    <scope>NUCLEOTIDE SEQUENCE [LARGE SCALE GENOMIC DNA]</scope>
    <source>
        <strain evidence="1 2">DSM 23737</strain>
    </source>
</reference>
<dbReference type="EMBL" id="JACGWU010000001">
    <property type="protein sequence ID" value="MBA8828319.1"/>
    <property type="molecule type" value="Genomic_DNA"/>
</dbReference>
<dbReference type="AlphaFoldDB" id="A0A7W3PMY4"/>
<organism evidence="1 2">
    <name type="scientific">Alpinimonas psychrophila</name>
    <dbReference type="NCBI Taxonomy" id="748908"/>
    <lineage>
        <taxon>Bacteria</taxon>
        <taxon>Bacillati</taxon>
        <taxon>Actinomycetota</taxon>
        <taxon>Actinomycetes</taxon>
        <taxon>Micrococcales</taxon>
        <taxon>Microbacteriaceae</taxon>
        <taxon>Alpinimonas</taxon>
    </lineage>
</organism>
<evidence type="ECO:0000313" key="1">
    <source>
        <dbReference type="EMBL" id="MBA8828319.1"/>
    </source>
</evidence>
<protein>
    <submittedName>
        <fullName evidence="1">Uncharacterized protein</fullName>
    </submittedName>
</protein>
<accession>A0A7W3PMY4</accession>
<dbReference type="Proteomes" id="UP000524237">
    <property type="component" value="Unassembled WGS sequence"/>
</dbReference>
<proteinExistence type="predicted"/>
<name>A0A7W3PMY4_9MICO</name>
<evidence type="ECO:0000313" key="2">
    <source>
        <dbReference type="Proteomes" id="UP000524237"/>
    </source>
</evidence>
<comment type="caution">
    <text evidence="1">The sequence shown here is derived from an EMBL/GenBank/DDBJ whole genome shotgun (WGS) entry which is preliminary data.</text>
</comment>
<keyword evidence="2" id="KW-1185">Reference proteome</keyword>